<keyword evidence="8" id="KW-1185">Reference proteome</keyword>
<dbReference type="PROSITE" id="PS51325">
    <property type="entry name" value="ALPHA_BOX"/>
    <property type="match status" value="1"/>
</dbReference>
<evidence type="ECO:0000259" key="6">
    <source>
        <dbReference type="PROSITE" id="PS51325"/>
    </source>
</evidence>
<sequence>MTPRREGQYLNTFLGSTQSSYARWVRKRPTVKTNKPVNSWIGFRKAFYKNIFPGIPQKEASVHLKALWKEDPFKSKWAIISAAYSKIRAIVTKKQAPINEFLNLVCPRIGILSVDNYLPLLNWIRSVNENGVVIYKQDVIPDLSHLPENMLITKMTDKDLVQFCAEMGFIDQDTIRKIEYADPFTELSAVKPCYTPRQEQMPRLQTELGTNNKDLTRDHHDHYLNLDSSIYDTTDTISEQCREFSVETSNEILLDTNFNLEDLFPKELSEYDIPDLSYQLFVDNIC</sequence>
<comment type="subcellular location">
    <subcellularLocation>
        <location evidence="5">Nucleus</location>
    </subcellularLocation>
</comment>
<keyword evidence="3 5" id="KW-0804">Transcription</keyword>
<keyword evidence="4 5" id="KW-0539">Nucleus</keyword>
<keyword evidence="2 5" id="KW-0238">DNA-binding</keyword>
<evidence type="ECO:0000313" key="7">
    <source>
        <dbReference type="EMBL" id="RKF62882.1"/>
    </source>
</evidence>
<gene>
    <name evidence="7" type="ORF">OnM2_029073</name>
</gene>
<evidence type="ECO:0000256" key="1">
    <source>
        <dbReference type="ARBA" id="ARBA00023015"/>
    </source>
</evidence>
<dbReference type="AlphaFoldDB" id="A0A420HZM3"/>
<name>A0A420HZM3_9PEZI</name>
<dbReference type="InterPro" id="IPR006856">
    <property type="entry name" value="MATalpha_HMGbox"/>
</dbReference>
<keyword evidence="1 5" id="KW-0805">Transcription regulation</keyword>
<protein>
    <submittedName>
        <fullName evidence="7">Mating-type protein MAT-1</fullName>
    </submittedName>
</protein>
<dbReference type="Pfam" id="PF04769">
    <property type="entry name" value="MATalpha_HMGbox"/>
    <property type="match status" value="1"/>
</dbReference>
<evidence type="ECO:0000256" key="2">
    <source>
        <dbReference type="ARBA" id="ARBA00023125"/>
    </source>
</evidence>
<evidence type="ECO:0000313" key="8">
    <source>
        <dbReference type="Proteomes" id="UP000286134"/>
    </source>
</evidence>
<proteinExistence type="inferred from homology"/>
<evidence type="ECO:0000256" key="5">
    <source>
        <dbReference type="RuleBase" id="RU003516"/>
    </source>
</evidence>
<comment type="caution">
    <text evidence="7">The sequence shown here is derived from an EMBL/GenBank/DDBJ whole genome shotgun (WGS) entry which is preliminary data.</text>
</comment>
<dbReference type="GO" id="GO:0008301">
    <property type="term" value="F:DNA binding, bending"/>
    <property type="evidence" value="ECO:0007669"/>
    <property type="project" value="InterPro"/>
</dbReference>
<dbReference type="OrthoDB" id="5398665at2759"/>
<dbReference type="GO" id="GO:0005634">
    <property type="term" value="C:nucleus"/>
    <property type="evidence" value="ECO:0007669"/>
    <property type="project" value="UniProtKB-SubCell"/>
</dbReference>
<comment type="similarity">
    <text evidence="5">Belongs to the MATALPHA1 family.</text>
</comment>
<feature type="domain" description="Alpha box" evidence="6">
    <location>
        <begin position="32"/>
        <end position="88"/>
    </location>
</feature>
<reference evidence="7 8" key="1">
    <citation type="journal article" date="2018" name="BMC Genomics">
        <title>Comparative genome analyses reveal sequence features reflecting distinct modes of host-adaptation between dicot and monocot powdery mildew.</title>
        <authorList>
            <person name="Wu Y."/>
            <person name="Ma X."/>
            <person name="Pan Z."/>
            <person name="Kale S.D."/>
            <person name="Song Y."/>
            <person name="King H."/>
            <person name="Zhang Q."/>
            <person name="Presley C."/>
            <person name="Deng X."/>
            <person name="Wei C.I."/>
            <person name="Xiao S."/>
        </authorList>
    </citation>
    <scope>NUCLEOTIDE SEQUENCE [LARGE SCALE GENOMIC DNA]</scope>
    <source>
        <strain evidence="7">UMSG2</strain>
    </source>
</reference>
<dbReference type="EMBL" id="MCFK01002986">
    <property type="protein sequence ID" value="RKF62882.1"/>
    <property type="molecule type" value="Genomic_DNA"/>
</dbReference>
<accession>A0A420HZM3</accession>
<dbReference type="GO" id="GO:0045895">
    <property type="term" value="P:positive regulation of mating-type specific transcription, DNA-templated"/>
    <property type="evidence" value="ECO:0007669"/>
    <property type="project" value="InterPro"/>
</dbReference>
<dbReference type="Proteomes" id="UP000286134">
    <property type="component" value="Unassembled WGS sequence"/>
</dbReference>
<evidence type="ECO:0000256" key="4">
    <source>
        <dbReference type="ARBA" id="ARBA00023242"/>
    </source>
</evidence>
<organism evidence="7 8">
    <name type="scientific">Erysiphe neolycopersici</name>
    <dbReference type="NCBI Taxonomy" id="212602"/>
    <lineage>
        <taxon>Eukaryota</taxon>
        <taxon>Fungi</taxon>
        <taxon>Dikarya</taxon>
        <taxon>Ascomycota</taxon>
        <taxon>Pezizomycotina</taxon>
        <taxon>Leotiomycetes</taxon>
        <taxon>Erysiphales</taxon>
        <taxon>Erysiphaceae</taxon>
        <taxon>Erysiphe</taxon>
    </lineage>
</organism>
<evidence type="ECO:0000256" key="3">
    <source>
        <dbReference type="ARBA" id="ARBA00023163"/>
    </source>
</evidence>